<dbReference type="PANTHER" id="PTHR24270">
    <property type="entry name" value="LOW-DENSITY LIPOPROTEIN RECEPTOR-RELATED"/>
    <property type="match status" value="1"/>
</dbReference>
<evidence type="ECO:0000256" key="8">
    <source>
        <dbReference type="PROSITE-ProRule" id="PRU00124"/>
    </source>
</evidence>
<evidence type="ECO:0000313" key="11">
    <source>
        <dbReference type="Proteomes" id="UP000299102"/>
    </source>
</evidence>
<dbReference type="AlphaFoldDB" id="A0A4C1T522"/>
<dbReference type="Pfam" id="PF00057">
    <property type="entry name" value="Ldl_recept_a"/>
    <property type="match status" value="2"/>
</dbReference>
<accession>A0A4C1T522</accession>
<evidence type="ECO:0000256" key="4">
    <source>
        <dbReference type="ARBA" id="ARBA00022737"/>
    </source>
</evidence>
<dbReference type="EMBL" id="BGZK01000032">
    <property type="protein sequence ID" value="GBP08670.1"/>
    <property type="molecule type" value="Genomic_DNA"/>
</dbReference>
<dbReference type="GO" id="GO:0005886">
    <property type="term" value="C:plasma membrane"/>
    <property type="evidence" value="ECO:0007669"/>
    <property type="project" value="TreeGrafter"/>
</dbReference>
<name>A0A4C1T522_EUMVA</name>
<keyword evidence="6" id="KW-0472">Membrane</keyword>
<organism evidence="10 11">
    <name type="scientific">Eumeta variegata</name>
    <name type="common">Bagworm moth</name>
    <name type="synonym">Eumeta japonica</name>
    <dbReference type="NCBI Taxonomy" id="151549"/>
    <lineage>
        <taxon>Eukaryota</taxon>
        <taxon>Metazoa</taxon>
        <taxon>Ecdysozoa</taxon>
        <taxon>Arthropoda</taxon>
        <taxon>Hexapoda</taxon>
        <taxon>Insecta</taxon>
        <taxon>Pterygota</taxon>
        <taxon>Neoptera</taxon>
        <taxon>Endopterygota</taxon>
        <taxon>Lepidoptera</taxon>
        <taxon>Glossata</taxon>
        <taxon>Ditrysia</taxon>
        <taxon>Tineoidea</taxon>
        <taxon>Psychidae</taxon>
        <taxon>Oiketicinae</taxon>
        <taxon>Eumeta</taxon>
    </lineage>
</organism>
<evidence type="ECO:0000256" key="6">
    <source>
        <dbReference type="ARBA" id="ARBA00023136"/>
    </source>
</evidence>
<dbReference type="InterPro" id="IPR036055">
    <property type="entry name" value="LDL_receptor-like_sf"/>
</dbReference>
<keyword evidence="7 8" id="KW-1015">Disulfide bond</keyword>
<dbReference type="InterPro" id="IPR023415">
    <property type="entry name" value="LDLR_class-A_CS"/>
</dbReference>
<dbReference type="PROSITE" id="PS50068">
    <property type="entry name" value="LDLRA_2"/>
    <property type="match status" value="2"/>
</dbReference>
<gene>
    <name evidence="10" type="ORF">EVAR_7270_1</name>
</gene>
<feature type="disulfide bond" evidence="8">
    <location>
        <begin position="227"/>
        <end position="242"/>
    </location>
</feature>
<dbReference type="GO" id="GO:0016192">
    <property type="term" value="P:vesicle-mediated transport"/>
    <property type="evidence" value="ECO:0007669"/>
    <property type="project" value="UniProtKB-ARBA"/>
</dbReference>
<evidence type="ECO:0000256" key="9">
    <source>
        <dbReference type="SAM" id="MobiDB-lite"/>
    </source>
</evidence>
<evidence type="ECO:0000256" key="3">
    <source>
        <dbReference type="ARBA" id="ARBA00022692"/>
    </source>
</evidence>
<reference evidence="10 11" key="1">
    <citation type="journal article" date="2019" name="Commun. Biol.">
        <title>The bagworm genome reveals a unique fibroin gene that provides high tensile strength.</title>
        <authorList>
            <person name="Kono N."/>
            <person name="Nakamura H."/>
            <person name="Ohtoshi R."/>
            <person name="Tomita M."/>
            <person name="Numata K."/>
            <person name="Arakawa K."/>
        </authorList>
    </citation>
    <scope>NUCLEOTIDE SEQUENCE [LARGE SCALE GENOMIC DNA]</scope>
</reference>
<dbReference type="STRING" id="151549.A0A4C1T522"/>
<keyword evidence="5" id="KW-1133">Transmembrane helix</keyword>
<evidence type="ECO:0000256" key="1">
    <source>
        <dbReference type="ARBA" id="ARBA00004167"/>
    </source>
</evidence>
<dbReference type="SUPFAM" id="SSF57424">
    <property type="entry name" value="LDL receptor-like module"/>
    <property type="match status" value="2"/>
</dbReference>
<feature type="region of interest" description="Disordered" evidence="9">
    <location>
        <begin position="305"/>
        <end position="348"/>
    </location>
</feature>
<comment type="caution">
    <text evidence="10">The sequence shown here is derived from an EMBL/GenBank/DDBJ whole genome shotgun (WGS) entry which is preliminary data.</text>
</comment>
<evidence type="ECO:0000256" key="2">
    <source>
        <dbReference type="ARBA" id="ARBA00004308"/>
    </source>
</evidence>
<keyword evidence="3" id="KW-0812">Transmembrane</keyword>
<comment type="subcellular location">
    <subcellularLocation>
        <location evidence="2">Endomembrane system</location>
    </subcellularLocation>
    <subcellularLocation>
        <location evidence="1">Membrane</location>
        <topology evidence="1">Single-pass membrane protein</topology>
    </subcellularLocation>
</comment>
<dbReference type="Gene3D" id="4.10.400.10">
    <property type="entry name" value="Low-density Lipoprotein Receptor"/>
    <property type="match status" value="2"/>
</dbReference>
<evidence type="ECO:0000256" key="7">
    <source>
        <dbReference type="ARBA" id="ARBA00023157"/>
    </source>
</evidence>
<feature type="region of interest" description="Disordered" evidence="9">
    <location>
        <begin position="115"/>
        <end position="161"/>
    </location>
</feature>
<dbReference type="PROSITE" id="PS01209">
    <property type="entry name" value="LDLRA_1"/>
    <property type="match status" value="1"/>
</dbReference>
<dbReference type="SMART" id="SM00192">
    <property type="entry name" value="LDLa"/>
    <property type="match status" value="2"/>
</dbReference>
<keyword evidence="4" id="KW-0677">Repeat</keyword>
<evidence type="ECO:0000256" key="5">
    <source>
        <dbReference type="ARBA" id="ARBA00022989"/>
    </source>
</evidence>
<dbReference type="InterPro" id="IPR002172">
    <property type="entry name" value="LDrepeatLR_classA_rpt"/>
</dbReference>
<comment type="caution">
    <text evidence="8">Lacks conserved residue(s) required for the propagation of feature annotation.</text>
</comment>
<keyword evidence="11" id="KW-1185">Reference proteome</keyword>
<sequence>MLRSKVNLDVGHCADDITSTTIGESSCPGDMFHCPEGHCIPSFKVCNYQRDCANAADEYQNCPSFADKSMLLYAVARFPRKRHIFAGAALSCSGGARGARRAAGYRCPIVPQTECQSGKRPGEPSESRWSSSPMDTRNHRRATSALPASGGGNGISDGGELMEMSEAGDTKRLLCVSDTNGTRKDRIEREPVVSAHGFGPPECEPGQLMCAHYVFNKTYCLPPHHRCDVHVDCLDGSDEANCSECISLLIRANLATNGDRLSRPLTSFGIRPARIQFNAKGGRDIVLSHHVALLIAPEIKHSTKSLLTPAPPPPFSRAFRPSPRSADELSLTSCRRDHTRTSGVTWKS</sequence>
<protein>
    <submittedName>
        <fullName evidence="10">Uncharacterized protein</fullName>
    </submittedName>
</protein>
<dbReference type="PANTHER" id="PTHR24270:SF62">
    <property type="entry name" value="LOW-DENSITY LIPOPROTEIN RECEPTOR-RELATED PROTEIN 2"/>
    <property type="match status" value="1"/>
</dbReference>
<dbReference type="GO" id="GO:0012505">
    <property type="term" value="C:endomembrane system"/>
    <property type="evidence" value="ECO:0007669"/>
    <property type="project" value="UniProtKB-SubCell"/>
</dbReference>
<feature type="disulfide bond" evidence="8">
    <location>
        <begin position="34"/>
        <end position="52"/>
    </location>
</feature>
<proteinExistence type="predicted"/>
<dbReference type="PRINTS" id="PR00261">
    <property type="entry name" value="LDLRECEPTOR"/>
</dbReference>
<dbReference type="CDD" id="cd00112">
    <property type="entry name" value="LDLa"/>
    <property type="match status" value="2"/>
</dbReference>
<evidence type="ECO:0000313" key="10">
    <source>
        <dbReference type="EMBL" id="GBP08670.1"/>
    </source>
</evidence>
<dbReference type="Proteomes" id="UP000299102">
    <property type="component" value="Unassembled WGS sequence"/>
</dbReference>
<dbReference type="OrthoDB" id="19606at2759"/>
<feature type="disulfide bond" evidence="8">
    <location>
        <begin position="27"/>
        <end position="39"/>
    </location>
</feature>
<dbReference type="InterPro" id="IPR050685">
    <property type="entry name" value="LDLR"/>
</dbReference>